<evidence type="ECO:0000313" key="1">
    <source>
        <dbReference type="EMBL" id="KAK0412155.1"/>
    </source>
</evidence>
<gene>
    <name evidence="1" type="ORF">QR680_006063</name>
</gene>
<dbReference type="AlphaFoldDB" id="A0AA39HVA0"/>
<dbReference type="Proteomes" id="UP001175271">
    <property type="component" value="Unassembled WGS sequence"/>
</dbReference>
<organism evidence="1 2">
    <name type="scientific">Steinernema hermaphroditum</name>
    <dbReference type="NCBI Taxonomy" id="289476"/>
    <lineage>
        <taxon>Eukaryota</taxon>
        <taxon>Metazoa</taxon>
        <taxon>Ecdysozoa</taxon>
        <taxon>Nematoda</taxon>
        <taxon>Chromadorea</taxon>
        <taxon>Rhabditida</taxon>
        <taxon>Tylenchina</taxon>
        <taxon>Panagrolaimomorpha</taxon>
        <taxon>Strongyloidoidea</taxon>
        <taxon>Steinernematidae</taxon>
        <taxon>Steinernema</taxon>
    </lineage>
</organism>
<comment type="caution">
    <text evidence="1">The sequence shown here is derived from an EMBL/GenBank/DDBJ whole genome shotgun (WGS) entry which is preliminary data.</text>
</comment>
<dbReference type="EMBL" id="JAUCMV010000003">
    <property type="protein sequence ID" value="KAK0412155.1"/>
    <property type="molecule type" value="Genomic_DNA"/>
</dbReference>
<sequence length="72" mass="8239">MSHYGYLTQRVTNAQTSERSLKNTLGILSDQFETLIVDDVEEEATEDIGLVVIVVFAFFKQSWNETKKQLNV</sequence>
<reference evidence="1" key="1">
    <citation type="submission" date="2023-06" db="EMBL/GenBank/DDBJ databases">
        <title>Genomic analysis of the entomopathogenic nematode Steinernema hermaphroditum.</title>
        <authorList>
            <person name="Schwarz E.M."/>
            <person name="Heppert J.K."/>
            <person name="Baniya A."/>
            <person name="Schwartz H.T."/>
            <person name="Tan C.-H."/>
            <person name="Antoshechkin I."/>
            <person name="Sternberg P.W."/>
            <person name="Goodrich-Blair H."/>
            <person name="Dillman A.R."/>
        </authorList>
    </citation>
    <scope>NUCLEOTIDE SEQUENCE</scope>
    <source>
        <strain evidence="1">PS9179</strain>
        <tissue evidence="1">Whole animal</tissue>
    </source>
</reference>
<accession>A0AA39HVA0</accession>
<name>A0AA39HVA0_9BILA</name>
<keyword evidence="2" id="KW-1185">Reference proteome</keyword>
<protein>
    <submittedName>
        <fullName evidence="1">Uncharacterized protein</fullName>
    </submittedName>
</protein>
<proteinExistence type="predicted"/>
<evidence type="ECO:0000313" key="2">
    <source>
        <dbReference type="Proteomes" id="UP001175271"/>
    </source>
</evidence>